<dbReference type="Proteomes" id="UP000650424">
    <property type="component" value="Unassembled WGS sequence"/>
</dbReference>
<name>A0ABR6ZQ13_9BURK</name>
<organism evidence="1 2">
    <name type="scientific">Undibacterium hunanense</name>
    <dbReference type="NCBI Taxonomy" id="2762292"/>
    <lineage>
        <taxon>Bacteria</taxon>
        <taxon>Pseudomonadati</taxon>
        <taxon>Pseudomonadota</taxon>
        <taxon>Betaproteobacteria</taxon>
        <taxon>Burkholderiales</taxon>
        <taxon>Oxalobacteraceae</taxon>
        <taxon>Undibacterium</taxon>
    </lineage>
</organism>
<reference evidence="1 2" key="1">
    <citation type="submission" date="2020-08" db="EMBL/GenBank/DDBJ databases">
        <title>Novel species isolated from subtropical streams in China.</title>
        <authorList>
            <person name="Lu H."/>
        </authorList>
    </citation>
    <scope>NUCLEOTIDE SEQUENCE [LARGE SCALE GENOMIC DNA]</scope>
    <source>
        <strain evidence="1 2">CY18W</strain>
    </source>
</reference>
<protein>
    <submittedName>
        <fullName evidence="1">Uncharacterized protein</fullName>
    </submittedName>
</protein>
<sequence length="51" mass="5597">MATIATNKLAKVQNMIFTGLGVAMMILSEKKPGPFLGLSPFQARSFSRIPW</sequence>
<gene>
    <name evidence="1" type="ORF">H8L32_10765</name>
</gene>
<comment type="caution">
    <text evidence="1">The sequence shown here is derived from an EMBL/GenBank/DDBJ whole genome shotgun (WGS) entry which is preliminary data.</text>
</comment>
<accession>A0ABR6ZQ13</accession>
<dbReference type="EMBL" id="JACOGF010000004">
    <property type="protein sequence ID" value="MBC3917957.1"/>
    <property type="molecule type" value="Genomic_DNA"/>
</dbReference>
<keyword evidence="2" id="KW-1185">Reference proteome</keyword>
<proteinExistence type="predicted"/>
<evidence type="ECO:0000313" key="2">
    <source>
        <dbReference type="Proteomes" id="UP000650424"/>
    </source>
</evidence>
<dbReference type="RefSeq" id="WP_186947305.1">
    <property type="nucleotide sequence ID" value="NZ_JACOGF010000004.1"/>
</dbReference>
<evidence type="ECO:0000313" key="1">
    <source>
        <dbReference type="EMBL" id="MBC3917957.1"/>
    </source>
</evidence>